<dbReference type="OrthoDB" id="196131at2759"/>
<dbReference type="PROSITE" id="PS00039">
    <property type="entry name" value="DEAD_ATP_HELICASE"/>
    <property type="match status" value="1"/>
</dbReference>
<dbReference type="PANTHER" id="PTHR47958">
    <property type="entry name" value="ATP-DEPENDENT RNA HELICASE DBP3"/>
    <property type="match status" value="1"/>
</dbReference>
<evidence type="ECO:0000313" key="14">
    <source>
        <dbReference type="EMBL" id="OQS00674.1"/>
    </source>
</evidence>
<dbReference type="Proteomes" id="UP000243579">
    <property type="component" value="Unassembled WGS sequence"/>
</dbReference>
<comment type="catalytic activity">
    <reaction evidence="7">
        <text>ATP + H2O = ADP + phosphate + H(+)</text>
        <dbReference type="Rhea" id="RHEA:13065"/>
        <dbReference type="ChEBI" id="CHEBI:15377"/>
        <dbReference type="ChEBI" id="CHEBI:15378"/>
        <dbReference type="ChEBI" id="CHEBI:30616"/>
        <dbReference type="ChEBI" id="CHEBI:43474"/>
        <dbReference type="ChEBI" id="CHEBI:456216"/>
        <dbReference type="EC" id="3.6.4.13"/>
    </reaction>
</comment>
<dbReference type="PROSITE" id="PS51192">
    <property type="entry name" value="HELICASE_ATP_BIND_1"/>
    <property type="match status" value="1"/>
</dbReference>
<evidence type="ECO:0000256" key="2">
    <source>
        <dbReference type="ARBA" id="ARBA00022741"/>
    </source>
</evidence>
<dbReference type="Gene3D" id="3.40.50.300">
    <property type="entry name" value="P-loop containing nucleotide triphosphate hydrolases"/>
    <property type="match status" value="2"/>
</dbReference>
<evidence type="ECO:0000259" key="12">
    <source>
        <dbReference type="PROSITE" id="PS51194"/>
    </source>
</evidence>
<dbReference type="InterPro" id="IPR014001">
    <property type="entry name" value="Helicase_ATP-bd"/>
</dbReference>
<dbReference type="GO" id="GO:0003724">
    <property type="term" value="F:RNA helicase activity"/>
    <property type="evidence" value="ECO:0007669"/>
    <property type="project" value="UniProtKB-EC"/>
</dbReference>
<protein>
    <recommendedName>
        <fullName evidence="1">RNA helicase</fullName>
        <ecNumber evidence="1">3.6.4.13</ecNumber>
    </recommendedName>
</protein>
<gene>
    <name evidence="14" type="ORF">ACHHYP_02905</name>
</gene>
<feature type="compositionally biased region" description="Polar residues" evidence="10">
    <location>
        <begin position="51"/>
        <end position="60"/>
    </location>
</feature>
<keyword evidence="3 9" id="KW-0378">Hydrolase</keyword>
<dbReference type="GO" id="GO:0003723">
    <property type="term" value="F:RNA binding"/>
    <property type="evidence" value="ECO:0007669"/>
    <property type="project" value="UniProtKB-KW"/>
</dbReference>
<evidence type="ECO:0000256" key="1">
    <source>
        <dbReference type="ARBA" id="ARBA00012552"/>
    </source>
</evidence>
<dbReference type="SMART" id="SM00487">
    <property type="entry name" value="DEXDc"/>
    <property type="match status" value="1"/>
</dbReference>
<dbReference type="FunFam" id="3.40.50.300:FF:000008">
    <property type="entry name" value="ATP-dependent RNA helicase RhlB"/>
    <property type="match status" value="1"/>
</dbReference>
<evidence type="ECO:0000256" key="8">
    <source>
        <dbReference type="PROSITE-ProRule" id="PRU00552"/>
    </source>
</evidence>
<dbReference type="STRING" id="1202772.A0A1V9ZRP4"/>
<dbReference type="InterPro" id="IPR044763">
    <property type="entry name" value="Ded1/Dbp1_DEADc"/>
</dbReference>
<evidence type="ECO:0000256" key="4">
    <source>
        <dbReference type="ARBA" id="ARBA00022806"/>
    </source>
</evidence>
<keyword evidence="5 9" id="KW-0067">ATP-binding</keyword>
<evidence type="ECO:0000256" key="10">
    <source>
        <dbReference type="SAM" id="MobiDB-lite"/>
    </source>
</evidence>
<evidence type="ECO:0000256" key="7">
    <source>
        <dbReference type="ARBA" id="ARBA00047984"/>
    </source>
</evidence>
<dbReference type="InterPro" id="IPR027417">
    <property type="entry name" value="P-loop_NTPase"/>
</dbReference>
<dbReference type="CDD" id="cd17967">
    <property type="entry name" value="DEADc_DDX3_DDX4"/>
    <property type="match status" value="1"/>
</dbReference>
<evidence type="ECO:0000256" key="6">
    <source>
        <dbReference type="ARBA" id="ARBA00022884"/>
    </source>
</evidence>
<evidence type="ECO:0000313" key="15">
    <source>
        <dbReference type="Proteomes" id="UP000243579"/>
    </source>
</evidence>
<dbReference type="InterPro" id="IPR000629">
    <property type="entry name" value="RNA-helicase_DEAD-box_CS"/>
</dbReference>
<dbReference type="InterPro" id="IPR011545">
    <property type="entry name" value="DEAD/DEAH_box_helicase_dom"/>
</dbReference>
<dbReference type="EMBL" id="JNBR01000027">
    <property type="protein sequence ID" value="OQS00674.1"/>
    <property type="molecule type" value="Genomic_DNA"/>
</dbReference>
<sequence length="585" mass="64736">MDGSQPRSRYVPPHLRGSGGDDRSSNHGSERGSERGGSRGGRDYRDREPPATNSRWSSFESAPRDNYRREGGYGGGYSRDGPRDGGYSRGGGGYGGPRKNRLGFYGDMNPNARLEQELFGDCQSSGINFDNYDDIPVETSGEGVPPPVTSFNEAELGPEVCKNLELCRYTKPTPVQKYSIPIGLAGRDMMACAQTGSGKTGGFLFPTLASMLRNGPANIDEEGVSGGRRRKIFPSALILAPTRELASQIYDEAKKFCYCTGIAPVVVYGGADVGSQLRNLERGCDMMVATPGRLVDLIERGRVSLAGIQFLILDEADRMLDMGFEPQIRRIVEQEDMTRERQTFMFSATFPREIQRLASDFLRDYIFLTVGRVGAASKDVKQTVVYVEPADKEDYLIRFLNQVQDGLILVFVETKRNADFLEDLLCHEGFPATSIHGDRTQREREQALASFRSGRTPVLVATDVAARGLDISGVTQVINYDLPSNIDDYVHRIGRTGRVGNVGNALSMVNDKNRNIIRELHELLLENGQECPPWLGQMHQSSFGRGGGRGRGGRGGGSSRFGARDFRKTAAPDPWLFRWRPRLRW</sequence>
<feature type="compositionally biased region" description="Gly residues" evidence="10">
    <location>
        <begin position="544"/>
        <end position="559"/>
    </location>
</feature>
<dbReference type="GO" id="GO:0016787">
    <property type="term" value="F:hydrolase activity"/>
    <property type="evidence" value="ECO:0007669"/>
    <property type="project" value="UniProtKB-KW"/>
</dbReference>
<feature type="region of interest" description="Disordered" evidence="10">
    <location>
        <begin position="541"/>
        <end position="564"/>
    </location>
</feature>
<name>A0A1V9ZRP4_ACHHY</name>
<evidence type="ECO:0000256" key="3">
    <source>
        <dbReference type="ARBA" id="ARBA00022801"/>
    </source>
</evidence>
<comment type="caution">
    <text evidence="14">The sequence shown here is derived from an EMBL/GenBank/DDBJ whole genome shotgun (WGS) entry which is preliminary data.</text>
</comment>
<dbReference type="AlphaFoldDB" id="A0A1V9ZRP4"/>
<dbReference type="FunFam" id="3.40.50.300:FF:000397">
    <property type="entry name" value="Probable ATP-dependent RNA helicase DDX4"/>
    <property type="match status" value="1"/>
</dbReference>
<accession>A0A1V9ZRP4</accession>
<feature type="short sequence motif" description="Q motif" evidence="8">
    <location>
        <begin position="149"/>
        <end position="177"/>
    </location>
</feature>
<dbReference type="GO" id="GO:0005524">
    <property type="term" value="F:ATP binding"/>
    <property type="evidence" value="ECO:0007669"/>
    <property type="project" value="UniProtKB-KW"/>
</dbReference>
<feature type="domain" description="Helicase ATP-binding" evidence="11">
    <location>
        <begin position="180"/>
        <end position="368"/>
    </location>
</feature>
<organism evidence="14 15">
    <name type="scientific">Achlya hypogyna</name>
    <name type="common">Oomycete</name>
    <name type="synonym">Protoachlya hypogyna</name>
    <dbReference type="NCBI Taxonomy" id="1202772"/>
    <lineage>
        <taxon>Eukaryota</taxon>
        <taxon>Sar</taxon>
        <taxon>Stramenopiles</taxon>
        <taxon>Oomycota</taxon>
        <taxon>Saprolegniomycetes</taxon>
        <taxon>Saprolegniales</taxon>
        <taxon>Achlyaceae</taxon>
        <taxon>Achlya</taxon>
    </lineage>
</organism>
<feature type="domain" description="DEAD-box RNA helicase Q" evidence="13">
    <location>
        <begin position="149"/>
        <end position="177"/>
    </location>
</feature>
<keyword evidence="2 9" id="KW-0547">Nucleotide-binding</keyword>
<dbReference type="CDD" id="cd18787">
    <property type="entry name" value="SF2_C_DEAD"/>
    <property type="match status" value="1"/>
</dbReference>
<comment type="similarity">
    <text evidence="9">Belongs to the DEAD box helicase family.</text>
</comment>
<dbReference type="PROSITE" id="PS51194">
    <property type="entry name" value="HELICASE_CTER"/>
    <property type="match status" value="1"/>
</dbReference>
<evidence type="ECO:0000259" key="13">
    <source>
        <dbReference type="PROSITE" id="PS51195"/>
    </source>
</evidence>
<dbReference type="Pfam" id="PF00271">
    <property type="entry name" value="Helicase_C"/>
    <property type="match status" value="1"/>
</dbReference>
<dbReference type="InterPro" id="IPR001650">
    <property type="entry name" value="Helicase_C-like"/>
</dbReference>
<dbReference type="InterPro" id="IPR014014">
    <property type="entry name" value="RNA_helicase_DEAD_Q_motif"/>
</dbReference>
<feature type="region of interest" description="Disordered" evidence="10">
    <location>
        <begin position="1"/>
        <end position="94"/>
    </location>
</feature>
<proteinExistence type="inferred from homology"/>
<evidence type="ECO:0000259" key="11">
    <source>
        <dbReference type="PROSITE" id="PS51192"/>
    </source>
</evidence>
<feature type="compositionally biased region" description="Basic and acidic residues" evidence="10">
    <location>
        <begin position="62"/>
        <end position="71"/>
    </location>
</feature>
<feature type="compositionally biased region" description="Basic and acidic residues" evidence="10">
    <location>
        <begin position="19"/>
        <end position="49"/>
    </location>
</feature>
<keyword evidence="6" id="KW-0694">RNA-binding</keyword>
<feature type="domain" description="Helicase C-terminal" evidence="12">
    <location>
        <begin position="395"/>
        <end position="539"/>
    </location>
</feature>
<evidence type="ECO:0000256" key="5">
    <source>
        <dbReference type="ARBA" id="ARBA00022840"/>
    </source>
</evidence>
<keyword evidence="15" id="KW-1185">Reference proteome</keyword>
<reference evidence="14 15" key="1">
    <citation type="journal article" date="2014" name="Genome Biol. Evol.">
        <title>The secreted proteins of Achlya hypogyna and Thraustotheca clavata identify the ancestral oomycete secretome and reveal gene acquisitions by horizontal gene transfer.</title>
        <authorList>
            <person name="Misner I."/>
            <person name="Blouin N."/>
            <person name="Leonard G."/>
            <person name="Richards T.A."/>
            <person name="Lane C.E."/>
        </authorList>
    </citation>
    <scope>NUCLEOTIDE SEQUENCE [LARGE SCALE GENOMIC DNA]</scope>
    <source>
        <strain evidence="14 15">ATCC 48635</strain>
    </source>
</reference>
<dbReference type="SMART" id="SM00490">
    <property type="entry name" value="HELICc"/>
    <property type="match status" value="1"/>
</dbReference>
<dbReference type="EC" id="3.6.4.13" evidence="1"/>
<keyword evidence="4 9" id="KW-0347">Helicase</keyword>
<dbReference type="PROSITE" id="PS51195">
    <property type="entry name" value="Q_MOTIF"/>
    <property type="match status" value="1"/>
</dbReference>
<dbReference type="Pfam" id="PF00270">
    <property type="entry name" value="DEAD"/>
    <property type="match status" value="1"/>
</dbReference>
<evidence type="ECO:0000256" key="9">
    <source>
        <dbReference type="RuleBase" id="RU000492"/>
    </source>
</evidence>
<dbReference type="SUPFAM" id="SSF52540">
    <property type="entry name" value="P-loop containing nucleoside triphosphate hydrolases"/>
    <property type="match status" value="1"/>
</dbReference>